<sequence>MKKGGHRVAIPPSSQINSITVYNVEVIRNTEKTKMLERIGKMGGTSVLPGMSAFVSPTKLSHDITENEYDFVETPTISNVHQQQ</sequence>
<proteinExistence type="predicted"/>
<evidence type="ECO:0000313" key="3">
    <source>
        <dbReference type="Proteomes" id="UP000663829"/>
    </source>
</evidence>
<dbReference type="EMBL" id="CAJOBC010097175">
    <property type="protein sequence ID" value="CAF4445510.1"/>
    <property type="molecule type" value="Genomic_DNA"/>
</dbReference>
<evidence type="ECO:0000313" key="1">
    <source>
        <dbReference type="EMBL" id="CAF1578963.1"/>
    </source>
</evidence>
<dbReference type="EMBL" id="CAJNOQ010031250">
    <property type="protein sequence ID" value="CAF1578963.1"/>
    <property type="molecule type" value="Genomic_DNA"/>
</dbReference>
<keyword evidence="3" id="KW-1185">Reference proteome</keyword>
<reference evidence="1" key="1">
    <citation type="submission" date="2021-02" db="EMBL/GenBank/DDBJ databases">
        <authorList>
            <person name="Nowell W R."/>
        </authorList>
    </citation>
    <scope>NUCLEOTIDE SEQUENCE</scope>
</reference>
<dbReference type="Proteomes" id="UP000681722">
    <property type="component" value="Unassembled WGS sequence"/>
</dbReference>
<dbReference type="Proteomes" id="UP000663829">
    <property type="component" value="Unassembled WGS sequence"/>
</dbReference>
<evidence type="ECO:0000313" key="2">
    <source>
        <dbReference type="EMBL" id="CAF4445510.1"/>
    </source>
</evidence>
<accession>A0A815Z4X7</accession>
<gene>
    <name evidence="1" type="ORF">GPM918_LOCUS40948</name>
    <name evidence="2" type="ORF">SRO942_LOCUS41942</name>
</gene>
<feature type="non-terminal residue" evidence="1">
    <location>
        <position position="1"/>
    </location>
</feature>
<name>A0A815Z4X7_9BILA</name>
<dbReference type="AlphaFoldDB" id="A0A815Z4X7"/>
<organism evidence="1 3">
    <name type="scientific">Didymodactylos carnosus</name>
    <dbReference type="NCBI Taxonomy" id="1234261"/>
    <lineage>
        <taxon>Eukaryota</taxon>
        <taxon>Metazoa</taxon>
        <taxon>Spiralia</taxon>
        <taxon>Gnathifera</taxon>
        <taxon>Rotifera</taxon>
        <taxon>Eurotatoria</taxon>
        <taxon>Bdelloidea</taxon>
        <taxon>Philodinida</taxon>
        <taxon>Philodinidae</taxon>
        <taxon>Didymodactylos</taxon>
    </lineage>
</organism>
<protein>
    <submittedName>
        <fullName evidence="1">Uncharacterized protein</fullName>
    </submittedName>
</protein>
<comment type="caution">
    <text evidence="1">The sequence shown here is derived from an EMBL/GenBank/DDBJ whole genome shotgun (WGS) entry which is preliminary data.</text>
</comment>